<dbReference type="Pfam" id="PF10746">
    <property type="entry name" value="Phage_holin_2_2"/>
    <property type="match status" value="1"/>
</dbReference>
<dbReference type="GO" id="GO:0016020">
    <property type="term" value="C:membrane"/>
    <property type="evidence" value="ECO:0007669"/>
    <property type="project" value="UniProtKB-UniRule"/>
</dbReference>
<name>A0AAF0I953_9CAUD</name>
<dbReference type="InterPro" id="IPR019682">
    <property type="entry name" value="Phage_T7_Gp17.5_holin"/>
</dbReference>
<dbReference type="GO" id="GO:0044659">
    <property type="term" value="P:viral release from host cell by cytolysis"/>
    <property type="evidence" value="ECO:0007669"/>
    <property type="project" value="InterPro"/>
</dbReference>
<keyword evidence="1 2" id="KW-0812">Transmembrane</keyword>
<proteinExistence type="inferred from homology"/>
<keyword evidence="1" id="KW-1030">Host cell inner membrane</keyword>
<evidence type="ECO:0000256" key="1">
    <source>
        <dbReference type="HAMAP-Rule" id="MF_04108"/>
    </source>
</evidence>
<comment type="function">
    <text evidence="1">Accumulates harmlessly in the cytoplasmic membrane until it reaches a critical concentration that triggers the formation of micron-scale pores (holes) causing host cell membrane disruption and endolysin escape into the periplasmic space. Participates in determining the precise timing of host cell lysis. Participates with the endolysin and spanin proteins in the sequential events which lead to the programmed host cell lysis releasing the mature viral particles from the host cell.</text>
</comment>
<dbReference type="Proteomes" id="UP001219920">
    <property type="component" value="Segment"/>
</dbReference>
<evidence type="ECO:0000256" key="2">
    <source>
        <dbReference type="SAM" id="Phobius"/>
    </source>
</evidence>
<keyword evidence="4" id="KW-1185">Reference proteome</keyword>
<accession>A0AAF0I953</accession>
<comment type="subcellular location">
    <subcellularLocation>
        <location evidence="1">Host cell inner membrane</location>
        <topology evidence="1">Single-pass type II membrane protein</topology>
        <orientation evidence="1">Periplasmic side</orientation>
    </subcellularLocation>
    <text evidence="1">Classified as a class II holin although it seems to have only one transmembrane domain.</text>
</comment>
<keyword evidence="1" id="KW-1043">Host membrane</keyword>
<protein>
    <recommendedName>
        <fullName evidence="1">Holin</fullName>
    </recommendedName>
</protein>
<sequence>MSLEIDFTQGVVRATPVVAAAGADVASRFAGLTMSDWFYAAAIIYSLTQCAVLVYKTVKGVQTKQEG</sequence>
<keyword evidence="1" id="KW-1032">Host cell membrane</keyword>
<keyword evidence="1" id="KW-0735">Signal-anchor</keyword>
<reference evidence="3" key="1">
    <citation type="submission" date="2023-03" db="EMBL/GenBank/DDBJ databases">
        <title>A Pseudomonas lysogenic bacteriophage crossing the Antarctic and Arctic, representing a new genus of Autographiviridae.</title>
        <authorList>
            <person name="Liu Z."/>
        </authorList>
    </citation>
    <scope>NUCLEOTIDE SEQUENCE</scope>
</reference>
<feature type="topological domain" description="Periplasmic" evidence="1">
    <location>
        <begin position="56"/>
        <end position="67"/>
    </location>
</feature>
<evidence type="ECO:0000313" key="4">
    <source>
        <dbReference type="Proteomes" id="UP001219920"/>
    </source>
</evidence>
<feature type="transmembrane region" description="Helical" evidence="2">
    <location>
        <begin position="37"/>
        <end position="55"/>
    </location>
</feature>
<keyword evidence="1" id="KW-1188">Viral release from host cell</keyword>
<dbReference type="HAMAP" id="MF_04108">
    <property type="entry name" value="HOLIN_T7"/>
    <property type="match status" value="1"/>
</dbReference>
<dbReference type="EMBL" id="OQ622254">
    <property type="protein sequence ID" value="WEM05633.1"/>
    <property type="molecule type" value="Genomic_DNA"/>
</dbReference>
<organism evidence="3 4">
    <name type="scientific">Pseudomonas phage vB_PaeM-G11</name>
    <dbReference type="NCBI Taxonomy" id="3034915"/>
    <lineage>
        <taxon>Viruses</taxon>
        <taxon>Duplodnaviria</taxon>
        <taxon>Heunggongvirae</taxon>
        <taxon>Uroviricota</taxon>
        <taxon>Caudoviricetes</taxon>
        <taxon>Autographivirales</taxon>
        <taxon>Autotranscriptaviridae</taxon>
        <taxon>Studiervirinae</taxon>
        <taxon>Gundecimvirus</taxon>
        <taxon>Gundecimvirus MG11</taxon>
    </lineage>
</organism>
<keyword evidence="1 2" id="KW-0472">Membrane</keyword>
<comment type="similarity">
    <text evidence="1">Belongs to the T7likevirus holin family.</text>
</comment>
<evidence type="ECO:0000313" key="3">
    <source>
        <dbReference type="EMBL" id="WEM05633.1"/>
    </source>
</evidence>
<keyword evidence="1" id="KW-0204">Cytolysis</keyword>
<dbReference type="GO" id="GO:0020002">
    <property type="term" value="C:host cell plasma membrane"/>
    <property type="evidence" value="ECO:0007669"/>
    <property type="project" value="UniProtKB-SubCell"/>
</dbReference>
<keyword evidence="1" id="KW-0578">Host cell lysis by virus</keyword>
<keyword evidence="1 2" id="KW-1133">Transmembrane helix</keyword>
<feature type="topological domain" description="Cytoplasmic" evidence="1">
    <location>
        <begin position="1"/>
        <end position="36"/>
    </location>
</feature>
<dbReference type="GO" id="GO:0140911">
    <property type="term" value="F:pore-forming activity"/>
    <property type="evidence" value="ECO:0007669"/>
    <property type="project" value="UniProtKB-UniRule"/>
</dbReference>
<comment type="subunit">
    <text evidence="1">Homomultimer.</text>
</comment>